<protein>
    <submittedName>
        <fullName evidence="14">Uncharacterized protein</fullName>
    </submittedName>
</protein>
<evidence type="ECO:0000256" key="10">
    <source>
        <dbReference type="ARBA" id="ARBA00023303"/>
    </source>
</evidence>
<dbReference type="GO" id="GO:0015280">
    <property type="term" value="F:ligand-gated sodium channel activity"/>
    <property type="evidence" value="ECO:0007669"/>
    <property type="project" value="TreeGrafter"/>
</dbReference>
<accession>A0AAD9MT53</accession>
<feature type="region of interest" description="Disordered" evidence="12">
    <location>
        <begin position="144"/>
        <end position="167"/>
    </location>
</feature>
<evidence type="ECO:0000256" key="7">
    <source>
        <dbReference type="ARBA" id="ARBA00023065"/>
    </source>
</evidence>
<evidence type="ECO:0000256" key="1">
    <source>
        <dbReference type="ARBA" id="ARBA00004141"/>
    </source>
</evidence>
<keyword evidence="2 11" id="KW-0813">Transport</keyword>
<dbReference type="Proteomes" id="UP001208570">
    <property type="component" value="Unassembled WGS sequence"/>
</dbReference>
<keyword evidence="8 13" id="KW-0472">Membrane</keyword>
<evidence type="ECO:0000256" key="9">
    <source>
        <dbReference type="ARBA" id="ARBA00023201"/>
    </source>
</evidence>
<keyword evidence="4 11" id="KW-0812">Transmembrane</keyword>
<evidence type="ECO:0000256" key="5">
    <source>
        <dbReference type="ARBA" id="ARBA00022989"/>
    </source>
</evidence>
<evidence type="ECO:0000256" key="12">
    <source>
        <dbReference type="SAM" id="MobiDB-lite"/>
    </source>
</evidence>
<keyword evidence="7 11" id="KW-0406">Ion transport</keyword>
<comment type="similarity">
    <text evidence="11">Belongs to the amiloride-sensitive sodium channel (TC 1.A.6) family.</text>
</comment>
<dbReference type="PRINTS" id="PR01078">
    <property type="entry name" value="AMINACHANNEL"/>
</dbReference>
<dbReference type="EMBL" id="JAODUP010000901">
    <property type="protein sequence ID" value="KAK2142886.1"/>
    <property type="molecule type" value="Genomic_DNA"/>
</dbReference>
<dbReference type="Pfam" id="PF00858">
    <property type="entry name" value="ASC"/>
    <property type="match status" value="1"/>
</dbReference>
<evidence type="ECO:0000256" key="2">
    <source>
        <dbReference type="ARBA" id="ARBA00022448"/>
    </source>
</evidence>
<organism evidence="14 15">
    <name type="scientific">Paralvinella palmiformis</name>
    <dbReference type="NCBI Taxonomy" id="53620"/>
    <lineage>
        <taxon>Eukaryota</taxon>
        <taxon>Metazoa</taxon>
        <taxon>Spiralia</taxon>
        <taxon>Lophotrochozoa</taxon>
        <taxon>Annelida</taxon>
        <taxon>Polychaeta</taxon>
        <taxon>Sedentaria</taxon>
        <taxon>Canalipalpata</taxon>
        <taxon>Terebellida</taxon>
        <taxon>Terebelliformia</taxon>
        <taxon>Alvinellidae</taxon>
        <taxon>Paralvinella</taxon>
    </lineage>
</organism>
<gene>
    <name evidence="14" type="ORF">LSH36_901g01029</name>
</gene>
<evidence type="ECO:0000256" key="11">
    <source>
        <dbReference type="RuleBase" id="RU000679"/>
    </source>
</evidence>
<name>A0AAD9MT53_9ANNE</name>
<comment type="caution">
    <text evidence="14">The sequence shown here is derived from an EMBL/GenBank/DDBJ whole genome shotgun (WGS) entry which is preliminary data.</text>
</comment>
<keyword evidence="10 11" id="KW-0407">Ion channel</keyword>
<evidence type="ECO:0000256" key="4">
    <source>
        <dbReference type="ARBA" id="ARBA00022692"/>
    </source>
</evidence>
<keyword evidence="3 11" id="KW-0894">Sodium channel</keyword>
<keyword evidence="9 11" id="KW-0739">Sodium transport</keyword>
<evidence type="ECO:0000313" key="15">
    <source>
        <dbReference type="Proteomes" id="UP001208570"/>
    </source>
</evidence>
<dbReference type="PANTHER" id="PTHR11690:SF248">
    <property type="entry name" value="PICKPOCKET 17, ISOFORM A"/>
    <property type="match status" value="1"/>
</dbReference>
<comment type="subcellular location">
    <subcellularLocation>
        <location evidence="1">Membrane</location>
        <topology evidence="1">Multi-pass membrane protein</topology>
    </subcellularLocation>
</comment>
<reference evidence="14" key="1">
    <citation type="journal article" date="2023" name="Mol. Biol. Evol.">
        <title>Third-Generation Sequencing Reveals the Adaptive Role of the Epigenome in Three Deep-Sea Polychaetes.</title>
        <authorList>
            <person name="Perez M."/>
            <person name="Aroh O."/>
            <person name="Sun Y."/>
            <person name="Lan Y."/>
            <person name="Juniper S.K."/>
            <person name="Young C.R."/>
            <person name="Angers B."/>
            <person name="Qian P.Y."/>
        </authorList>
    </citation>
    <scope>NUCLEOTIDE SEQUENCE</scope>
    <source>
        <strain evidence="14">P08H-3</strain>
    </source>
</reference>
<dbReference type="Gene3D" id="2.60.470.10">
    <property type="entry name" value="Acid-sensing ion channels like domains"/>
    <property type="match status" value="1"/>
</dbReference>
<feature type="compositionally biased region" description="Basic and acidic residues" evidence="12">
    <location>
        <begin position="149"/>
        <end position="159"/>
    </location>
</feature>
<keyword evidence="5 13" id="KW-1133">Transmembrane helix</keyword>
<keyword evidence="15" id="KW-1185">Reference proteome</keyword>
<dbReference type="PANTHER" id="PTHR11690">
    <property type="entry name" value="AMILORIDE-SENSITIVE SODIUM CHANNEL-RELATED"/>
    <property type="match status" value="1"/>
</dbReference>
<evidence type="ECO:0000256" key="3">
    <source>
        <dbReference type="ARBA" id="ARBA00022461"/>
    </source>
</evidence>
<evidence type="ECO:0000256" key="6">
    <source>
        <dbReference type="ARBA" id="ARBA00023053"/>
    </source>
</evidence>
<evidence type="ECO:0000256" key="13">
    <source>
        <dbReference type="SAM" id="Phobius"/>
    </source>
</evidence>
<sequence length="548" mass="61189">MAAPGSFGKKDESAGGDQKTIKKVALTFLESTTAHGLSRIATEKTVKRRFAWCVIFLIALGYFIYHFSAQWNKYQKYEVGLRTGVIRRNAITFPAVTVCNSNILKRSKLHDSNYSSLVNADDDALSWINSAKSINIRYENTTVATSSTGEKENRKRREATSGGIDEGIYKDYDTDGQVRIENPSLVDEDAECGYVNQKLCNMPPNNYDRAVSVSITPDMSDLNSLVRPTWQDLEYYGYEANEFIGQCSFDNRPCWSDNFSLIRDSEYGNCFVFNSAIHGQEVIRQTNKAGLRYGLRLTLVVSQEDFIGMLAYEAGVGITVHSPWVHPFPSDQSVSAGTGQKTAIGARLNKKRRLSAPYPSNCTDGKDIKLDYPGNYTVLAISINDTHLCRDKSEEKCVVGIERALDNGTLTCYCPPACNEEIYEMILSSSPWPSEAYSPYVARQGIEGKWLTLSKLSWGLSNNVARVHVYIDDSDVITIDEYPAYTVESLLADIGGLLGLFIGVSICTVLELIEFLFDLTLYIVLKERNKNSVKDIKTPVTPWSSKHQ</sequence>
<feature type="transmembrane region" description="Helical" evidence="13">
    <location>
        <begin position="49"/>
        <end position="67"/>
    </location>
</feature>
<proteinExistence type="inferred from homology"/>
<evidence type="ECO:0000256" key="8">
    <source>
        <dbReference type="ARBA" id="ARBA00023136"/>
    </source>
</evidence>
<dbReference type="GO" id="GO:0005886">
    <property type="term" value="C:plasma membrane"/>
    <property type="evidence" value="ECO:0007669"/>
    <property type="project" value="TreeGrafter"/>
</dbReference>
<dbReference type="InterPro" id="IPR001873">
    <property type="entry name" value="ENaC"/>
</dbReference>
<evidence type="ECO:0000313" key="14">
    <source>
        <dbReference type="EMBL" id="KAK2142886.1"/>
    </source>
</evidence>
<dbReference type="AlphaFoldDB" id="A0AAD9MT53"/>
<keyword evidence="6" id="KW-0915">Sodium</keyword>